<dbReference type="OrthoDB" id="6363796at2759"/>
<evidence type="ECO:0000256" key="1">
    <source>
        <dbReference type="SAM" id="MobiDB-lite"/>
    </source>
</evidence>
<sequence length="676" mass="78056">MMVTVMLSDEKLMEETPQSDNICQVPILSGKKRSDSVAGVKDPELAPPASRQLKMGMGMQSGMGGSMDSMTSLSSSLSETVMVVLSRVRLRMEHLKTLKLLFIGDTRVNTLVRDSDKERYNIKVYTCEKYELKSICDKIDSILHLGVYKPNVLIVVALHNDIVHHSAINSSSDVMKLNKGFKINKTVEMVIQYNNKWKEIFPNLDIVWTVPAVPDFLRYNIVMWLDLMNNEILKRNLESEQVKYKQVAINLVNKFKEKDITYIDLNKITRYRGKRLKLFREVQDVPVVTFVDKRLTKDGVHPQTRMAERFLRMLSQLMKILNRKRNSNLYLNDSGLQTIYDSKDQEGMQLLWDNHVKEWDKYRKIPESYPEYDHHRQLWLYDLMQQGKGAKYSQLDWEKYFLEKLEQLCHTSWEEKQKIFLAEKKSLSSTTSTLSDSPIEESVANNNWKEPSKFEDSSDKDIYFITDTRISSSNSNNRMLSPSLELKEKENIYSSPMTSIPVVDTSSPSADESYNGIAGITFSLSKISDRLGALGVTLSAIHSKVVEDIRNGTNPFNSIDEDSKIILELIKSKILKLLRDCDESSRDHIQFQEALDNLERFFHLLQEQENDSDLFDSYGLEIESLLNATNGMDDKRVIGFLETVLAYKGHTDVSQDELKKIYLYLKQQENNLKLRS</sequence>
<accession>A0A5N5SU26</accession>
<organism evidence="2 3">
    <name type="scientific">Armadillidium nasatum</name>
    <dbReference type="NCBI Taxonomy" id="96803"/>
    <lineage>
        <taxon>Eukaryota</taxon>
        <taxon>Metazoa</taxon>
        <taxon>Ecdysozoa</taxon>
        <taxon>Arthropoda</taxon>
        <taxon>Crustacea</taxon>
        <taxon>Multicrustacea</taxon>
        <taxon>Malacostraca</taxon>
        <taxon>Eumalacostraca</taxon>
        <taxon>Peracarida</taxon>
        <taxon>Isopoda</taxon>
        <taxon>Oniscidea</taxon>
        <taxon>Crinocheta</taxon>
        <taxon>Armadillidiidae</taxon>
        <taxon>Armadillidium</taxon>
    </lineage>
</organism>
<name>A0A5N5SU26_9CRUS</name>
<dbReference type="SUPFAM" id="SSF52266">
    <property type="entry name" value="SGNH hydrolase"/>
    <property type="match status" value="1"/>
</dbReference>
<dbReference type="EMBL" id="SEYY01021672">
    <property type="protein sequence ID" value="KAB7496170.1"/>
    <property type="molecule type" value="Genomic_DNA"/>
</dbReference>
<gene>
    <name evidence="2" type="ORF">Anas_09188</name>
</gene>
<feature type="region of interest" description="Disordered" evidence="1">
    <location>
        <begin position="430"/>
        <end position="455"/>
    </location>
</feature>
<dbReference type="Proteomes" id="UP000326759">
    <property type="component" value="Unassembled WGS sequence"/>
</dbReference>
<dbReference type="AlphaFoldDB" id="A0A5N5SU26"/>
<comment type="caution">
    <text evidence="2">The sequence shown here is derived from an EMBL/GenBank/DDBJ whole genome shotgun (WGS) entry which is preliminary data.</text>
</comment>
<keyword evidence="3" id="KW-1185">Reference proteome</keyword>
<proteinExistence type="predicted"/>
<evidence type="ECO:0000313" key="3">
    <source>
        <dbReference type="Proteomes" id="UP000326759"/>
    </source>
</evidence>
<evidence type="ECO:0000313" key="2">
    <source>
        <dbReference type="EMBL" id="KAB7496170.1"/>
    </source>
</evidence>
<reference evidence="2 3" key="1">
    <citation type="journal article" date="2019" name="PLoS Biol.">
        <title>Sex chromosomes control vertical transmission of feminizing Wolbachia symbionts in an isopod.</title>
        <authorList>
            <person name="Becking T."/>
            <person name="Chebbi M.A."/>
            <person name="Giraud I."/>
            <person name="Moumen B."/>
            <person name="Laverre T."/>
            <person name="Caubet Y."/>
            <person name="Peccoud J."/>
            <person name="Gilbert C."/>
            <person name="Cordaux R."/>
        </authorList>
    </citation>
    <scope>NUCLEOTIDE SEQUENCE [LARGE SCALE GENOMIC DNA]</scope>
    <source>
        <strain evidence="2">ANa2</strain>
        <tissue evidence="2">Whole body excluding digestive tract and cuticle</tissue>
    </source>
</reference>
<protein>
    <submittedName>
        <fullName evidence="2">Uncharacterized protein</fullName>
    </submittedName>
</protein>